<evidence type="ECO:0008006" key="7">
    <source>
        <dbReference type="Google" id="ProtNLM"/>
    </source>
</evidence>
<dbReference type="Pfam" id="PF01040">
    <property type="entry name" value="UbiA"/>
    <property type="match status" value="1"/>
</dbReference>
<protein>
    <recommendedName>
        <fullName evidence="7">4-hydroxybenzoate polyprenyltransferase</fullName>
    </recommendedName>
</protein>
<feature type="non-terminal residue" evidence="6">
    <location>
        <position position="1"/>
    </location>
</feature>
<dbReference type="GO" id="GO:0016020">
    <property type="term" value="C:membrane"/>
    <property type="evidence" value="ECO:0007669"/>
    <property type="project" value="UniProtKB-SubCell"/>
</dbReference>
<sequence>PTALADSFAGFALAAVVFQKDEAPVPALLVAVMSLCLYSAGMASNDLFDLEKDRAGAPQKPLPSGAIPPGHAAWLAAGLAGLALILGFLCGDAFWPAGLVILFALLYNSGAKKIPVLGDVLMGWCRSGNFLVGATAAGGAGVSFLQVISTVELLAPALILGVFISVVTAVSRLEDSPYKPRAFAALVHPLLLVPVIMIAMNPGSWLNWITNLVLAGFLFRAILLAAENQEKLHPATTYVRKALGALILFDAALLLAFTPHEKTSLLPATALCMLALFSWWWKRKWLQSGGADT</sequence>
<keyword evidence="3 5" id="KW-1133">Transmembrane helix</keyword>
<dbReference type="AlphaFoldDB" id="A0A382TIZ4"/>
<accession>A0A382TIZ4</accession>
<evidence type="ECO:0000256" key="2">
    <source>
        <dbReference type="ARBA" id="ARBA00022692"/>
    </source>
</evidence>
<evidence type="ECO:0000256" key="5">
    <source>
        <dbReference type="SAM" id="Phobius"/>
    </source>
</evidence>
<dbReference type="PANTHER" id="PTHR42723:SF1">
    <property type="entry name" value="CHLOROPHYLL SYNTHASE, CHLOROPLASTIC"/>
    <property type="match status" value="1"/>
</dbReference>
<feature type="transmembrane region" description="Helical" evidence="5">
    <location>
        <begin position="182"/>
        <end position="199"/>
    </location>
</feature>
<feature type="transmembrane region" description="Helical" evidence="5">
    <location>
        <begin position="74"/>
        <end position="107"/>
    </location>
</feature>
<feature type="transmembrane region" description="Helical" evidence="5">
    <location>
        <begin position="128"/>
        <end position="147"/>
    </location>
</feature>
<keyword evidence="4 5" id="KW-0472">Membrane</keyword>
<dbReference type="GO" id="GO:0016765">
    <property type="term" value="F:transferase activity, transferring alkyl or aryl (other than methyl) groups"/>
    <property type="evidence" value="ECO:0007669"/>
    <property type="project" value="InterPro"/>
</dbReference>
<proteinExistence type="predicted"/>
<name>A0A382TIZ4_9ZZZZ</name>
<evidence type="ECO:0000256" key="1">
    <source>
        <dbReference type="ARBA" id="ARBA00004141"/>
    </source>
</evidence>
<dbReference type="InterPro" id="IPR050475">
    <property type="entry name" value="Prenyltransferase_related"/>
</dbReference>
<keyword evidence="2 5" id="KW-0812">Transmembrane</keyword>
<reference evidence="6" key="1">
    <citation type="submission" date="2018-05" db="EMBL/GenBank/DDBJ databases">
        <authorList>
            <person name="Lanie J.A."/>
            <person name="Ng W.-L."/>
            <person name="Kazmierczak K.M."/>
            <person name="Andrzejewski T.M."/>
            <person name="Davidsen T.M."/>
            <person name="Wayne K.J."/>
            <person name="Tettelin H."/>
            <person name="Glass J.I."/>
            <person name="Rusch D."/>
            <person name="Podicherti R."/>
            <person name="Tsui H.-C.T."/>
            <person name="Winkler M.E."/>
        </authorList>
    </citation>
    <scope>NUCLEOTIDE SEQUENCE</scope>
</reference>
<evidence type="ECO:0000313" key="6">
    <source>
        <dbReference type="EMBL" id="SVD21378.1"/>
    </source>
</evidence>
<feature type="transmembrane region" description="Helical" evidence="5">
    <location>
        <begin position="238"/>
        <end position="258"/>
    </location>
</feature>
<feature type="transmembrane region" description="Helical" evidence="5">
    <location>
        <begin position="264"/>
        <end position="281"/>
    </location>
</feature>
<dbReference type="InterPro" id="IPR044878">
    <property type="entry name" value="UbiA_sf"/>
</dbReference>
<dbReference type="EMBL" id="UINC01136545">
    <property type="protein sequence ID" value="SVD21378.1"/>
    <property type="molecule type" value="Genomic_DNA"/>
</dbReference>
<gene>
    <name evidence="6" type="ORF">METZ01_LOCUS374232</name>
</gene>
<organism evidence="6">
    <name type="scientific">marine metagenome</name>
    <dbReference type="NCBI Taxonomy" id="408172"/>
    <lineage>
        <taxon>unclassified sequences</taxon>
        <taxon>metagenomes</taxon>
        <taxon>ecological metagenomes</taxon>
    </lineage>
</organism>
<dbReference type="InterPro" id="IPR000537">
    <property type="entry name" value="UbiA_prenyltransferase"/>
</dbReference>
<dbReference type="Gene3D" id="1.10.357.140">
    <property type="entry name" value="UbiA prenyltransferase"/>
    <property type="match status" value="1"/>
</dbReference>
<feature type="transmembrane region" description="Helical" evidence="5">
    <location>
        <begin position="205"/>
        <end position="226"/>
    </location>
</feature>
<comment type="subcellular location">
    <subcellularLocation>
        <location evidence="1">Membrane</location>
        <topology evidence="1">Multi-pass membrane protein</topology>
    </subcellularLocation>
</comment>
<evidence type="ECO:0000256" key="3">
    <source>
        <dbReference type="ARBA" id="ARBA00022989"/>
    </source>
</evidence>
<dbReference type="PANTHER" id="PTHR42723">
    <property type="entry name" value="CHLOROPHYLL SYNTHASE"/>
    <property type="match status" value="1"/>
</dbReference>
<evidence type="ECO:0000256" key="4">
    <source>
        <dbReference type="ARBA" id="ARBA00023136"/>
    </source>
</evidence>
<feature type="transmembrane region" description="Helical" evidence="5">
    <location>
        <begin position="153"/>
        <end position="170"/>
    </location>
</feature>